<feature type="region of interest" description="Disordered" evidence="17">
    <location>
        <begin position="538"/>
        <end position="601"/>
    </location>
</feature>
<keyword evidence="10" id="KW-0378">Hydrolase</keyword>
<dbReference type="InterPro" id="IPR003701">
    <property type="entry name" value="Mre11"/>
</dbReference>
<feature type="compositionally biased region" description="Polar residues" evidence="17">
    <location>
        <begin position="540"/>
        <end position="556"/>
    </location>
</feature>
<evidence type="ECO:0000256" key="6">
    <source>
        <dbReference type="ARBA" id="ARBA00022722"/>
    </source>
</evidence>
<reference evidence="19 20" key="1">
    <citation type="journal article" date="2018" name="Gigascience">
        <title>Genomes of trombidid mites reveal novel predicted allergens and laterally-transferred genes associated with secondary metabolism.</title>
        <authorList>
            <person name="Dong X."/>
            <person name="Chaisiri K."/>
            <person name="Xia D."/>
            <person name="Armstrong S.D."/>
            <person name="Fang Y."/>
            <person name="Donnelly M.J."/>
            <person name="Kadowaki T."/>
            <person name="McGarry J.W."/>
            <person name="Darby A.C."/>
            <person name="Makepeace B.L."/>
        </authorList>
    </citation>
    <scope>NUCLEOTIDE SEQUENCE [LARGE SCALE GENOMIC DNA]</scope>
    <source>
        <strain evidence="19">UoL-WK</strain>
    </source>
</reference>
<keyword evidence="13" id="KW-0464">Manganese</keyword>
<feature type="domain" description="Mre11 DNA-binding" evidence="18">
    <location>
        <begin position="316"/>
        <end position="483"/>
    </location>
</feature>
<evidence type="ECO:0000256" key="15">
    <source>
        <dbReference type="ARBA" id="ARBA00023254"/>
    </source>
</evidence>
<dbReference type="InterPro" id="IPR004843">
    <property type="entry name" value="Calcineurin-like_PHP"/>
</dbReference>
<evidence type="ECO:0000256" key="12">
    <source>
        <dbReference type="ARBA" id="ARBA00023204"/>
    </source>
</evidence>
<dbReference type="PIRSF" id="PIRSF000882">
    <property type="entry name" value="DSB_repair_MRE11"/>
    <property type="match status" value="1"/>
</dbReference>
<evidence type="ECO:0000256" key="13">
    <source>
        <dbReference type="ARBA" id="ARBA00023211"/>
    </source>
</evidence>
<dbReference type="InterPro" id="IPR029052">
    <property type="entry name" value="Metallo-depent_PP-like"/>
</dbReference>
<dbReference type="GO" id="GO:0035861">
    <property type="term" value="C:site of double-strand break"/>
    <property type="evidence" value="ECO:0007669"/>
    <property type="project" value="TreeGrafter"/>
</dbReference>
<evidence type="ECO:0000256" key="2">
    <source>
        <dbReference type="ARBA" id="ARBA00004123"/>
    </source>
</evidence>
<keyword evidence="5" id="KW-0158">Chromosome</keyword>
<evidence type="ECO:0000256" key="14">
    <source>
        <dbReference type="ARBA" id="ARBA00023242"/>
    </source>
</evidence>
<comment type="cofactor">
    <cofactor evidence="1">
        <name>Mn(2+)</name>
        <dbReference type="ChEBI" id="CHEBI:29035"/>
    </cofactor>
</comment>
<sequence>ESEKLVLSLFRKRLFSEMDDDCIKSTPHDLFRILIATDIHLGFAESDILRANDTLRTFEEVLQIACDKDVDFVLLAGDLFHENKPSSATLTRCMELLRKYCSGNRPIRFQVVSDQKQNFGHTELFPYVNYEDTNINISMPIFSIHGNHDDPIGKDHLCALEAVSAAGYINYFGKILNVDELVLSPILLEKGNNRIALYGLGFLPEERLHRLFRNNNVKFMYPAENTDEWFNIFVVHQNRVKHAKKYLPQNFLTSLPDLVIWGHEHESIVDPEWDPEQKFYVYQPGSTVVTSFCLGEAKPKHVGLLEMYFDGTENRFKITNIPLLTPRKFYFEAFNVDQLFAELSLKTDEETLFKYCTEKVENILTDHELNFSGSDDIPKEPLIRLRIEYSDEYCIFSSSLFAQQFVGRVANPKEIILFKSKKNPKQKEETHIDFSKFEELMDVDQSKYYNIEDVINEYFEKVDRRGQMSLLCENRLSSSVKLCVEKDASADLIVKVVEKRFKEVVKELENNAELNTEDKNDIKNACFEYKEKQKLKAQEDVSQILQDNPSSSTAPSQDLFEDSDIEEEAPSLSKPVVCHARGVGRSQGRGRSRGGKPLQSQ</sequence>
<dbReference type="Pfam" id="PF04152">
    <property type="entry name" value="Mre11_DNA_bind"/>
    <property type="match status" value="1"/>
</dbReference>
<dbReference type="FunFam" id="3.60.21.10:FF:000011">
    <property type="entry name" value="Double-strand break repair protein"/>
    <property type="match status" value="1"/>
</dbReference>
<dbReference type="OrthoDB" id="30417at2759"/>
<dbReference type="GO" id="GO:0000724">
    <property type="term" value="P:double-strand break repair via homologous recombination"/>
    <property type="evidence" value="ECO:0007669"/>
    <property type="project" value="TreeGrafter"/>
</dbReference>
<keyword evidence="7" id="KW-0479">Metal-binding</keyword>
<evidence type="ECO:0000256" key="4">
    <source>
        <dbReference type="ARBA" id="ARBA00009028"/>
    </source>
</evidence>
<keyword evidence="8" id="KW-0255">Endonuclease</keyword>
<proteinExistence type="inferred from homology"/>
<evidence type="ECO:0000256" key="3">
    <source>
        <dbReference type="ARBA" id="ARBA00004286"/>
    </source>
</evidence>
<dbReference type="GO" id="GO:0030145">
    <property type="term" value="F:manganese ion binding"/>
    <property type="evidence" value="ECO:0007669"/>
    <property type="project" value="InterPro"/>
</dbReference>
<keyword evidence="6" id="KW-0540">Nuclease</keyword>
<name>A0A443RHE8_9ACAR</name>
<evidence type="ECO:0000256" key="1">
    <source>
        <dbReference type="ARBA" id="ARBA00001936"/>
    </source>
</evidence>
<dbReference type="SMART" id="SM01347">
    <property type="entry name" value="Mre11_DNA_bind"/>
    <property type="match status" value="1"/>
</dbReference>
<protein>
    <submittedName>
        <fullName evidence="19">Double-strand break repair protein MRE11A-like protein</fullName>
    </submittedName>
</protein>
<evidence type="ECO:0000313" key="20">
    <source>
        <dbReference type="Proteomes" id="UP000285301"/>
    </source>
</evidence>
<dbReference type="GO" id="GO:0006303">
    <property type="term" value="P:double-strand break repair via nonhomologous end joining"/>
    <property type="evidence" value="ECO:0007669"/>
    <property type="project" value="TreeGrafter"/>
</dbReference>
<comment type="subcellular location">
    <subcellularLocation>
        <location evidence="3">Chromosome</location>
    </subcellularLocation>
    <subcellularLocation>
        <location evidence="2">Nucleus</location>
    </subcellularLocation>
</comment>
<keyword evidence="11" id="KW-0269">Exonuclease</keyword>
<evidence type="ECO:0000256" key="10">
    <source>
        <dbReference type="ARBA" id="ARBA00022801"/>
    </source>
</evidence>
<accession>A0A443RHE8</accession>
<gene>
    <name evidence="19" type="ORF">B4U79_09600</name>
</gene>
<keyword evidence="15" id="KW-0469">Meiosis</keyword>
<organism evidence="19 20">
    <name type="scientific">Dinothrombium tinctorium</name>
    <dbReference type="NCBI Taxonomy" id="1965070"/>
    <lineage>
        <taxon>Eukaryota</taxon>
        <taxon>Metazoa</taxon>
        <taxon>Ecdysozoa</taxon>
        <taxon>Arthropoda</taxon>
        <taxon>Chelicerata</taxon>
        <taxon>Arachnida</taxon>
        <taxon>Acari</taxon>
        <taxon>Acariformes</taxon>
        <taxon>Trombidiformes</taxon>
        <taxon>Prostigmata</taxon>
        <taxon>Anystina</taxon>
        <taxon>Parasitengona</taxon>
        <taxon>Trombidioidea</taxon>
        <taxon>Trombidiidae</taxon>
        <taxon>Dinothrombium</taxon>
    </lineage>
</organism>
<evidence type="ECO:0000256" key="16">
    <source>
        <dbReference type="PIRSR" id="PIRSR000882-1"/>
    </source>
</evidence>
<dbReference type="GO" id="GO:0007095">
    <property type="term" value="P:mitotic G2 DNA damage checkpoint signaling"/>
    <property type="evidence" value="ECO:0007669"/>
    <property type="project" value="TreeGrafter"/>
</dbReference>
<dbReference type="SUPFAM" id="SSF56300">
    <property type="entry name" value="Metallo-dependent phosphatases"/>
    <property type="match status" value="1"/>
</dbReference>
<dbReference type="GO" id="GO:0000723">
    <property type="term" value="P:telomere maintenance"/>
    <property type="evidence" value="ECO:0007669"/>
    <property type="project" value="TreeGrafter"/>
</dbReference>
<keyword evidence="14" id="KW-0539">Nucleus</keyword>
<feature type="non-terminal residue" evidence="19">
    <location>
        <position position="1"/>
    </location>
</feature>
<dbReference type="STRING" id="1965070.A0A443RHE8"/>
<feature type="compositionally biased region" description="Acidic residues" evidence="17">
    <location>
        <begin position="559"/>
        <end position="569"/>
    </location>
</feature>
<evidence type="ECO:0000313" key="19">
    <source>
        <dbReference type="EMBL" id="RWS14673.1"/>
    </source>
</evidence>
<dbReference type="InterPro" id="IPR038487">
    <property type="entry name" value="Mre11_capping_dom"/>
</dbReference>
<dbReference type="GO" id="GO:0000014">
    <property type="term" value="F:single-stranded DNA endodeoxyribonuclease activity"/>
    <property type="evidence" value="ECO:0007669"/>
    <property type="project" value="TreeGrafter"/>
</dbReference>
<evidence type="ECO:0000256" key="5">
    <source>
        <dbReference type="ARBA" id="ARBA00022454"/>
    </source>
</evidence>
<evidence type="ECO:0000256" key="17">
    <source>
        <dbReference type="SAM" id="MobiDB-lite"/>
    </source>
</evidence>
<comment type="caution">
    <text evidence="19">The sequence shown here is derived from an EMBL/GenBank/DDBJ whole genome shotgun (WGS) entry which is preliminary data.</text>
</comment>
<evidence type="ECO:0000256" key="8">
    <source>
        <dbReference type="ARBA" id="ARBA00022759"/>
    </source>
</evidence>
<dbReference type="PANTHER" id="PTHR10139:SF1">
    <property type="entry name" value="DOUBLE-STRAND BREAK REPAIR PROTEIN MRE11"/>
    <property type="match status" value="1"/>
</dbReference>
<evidence type="ECO:0000256" key="7">
    <source>
        <dbReference type="ARBA" id="ARBA00022723"/>
    </source>
</evidence>
<dbReference type="InterPro" id="IPR041796">
    <property type="entry name" value="Mre11_N"/>
</dbReference>
<keyword evidence="9" id="KW-0227">DNA damage</keyword>
<evidence type="ECO:0000259" key="18">
    <source>
        <dbReference type="SMART" id="SM01347"/>
    </source>
</evidence>
<dbReference type="EMBL" id="NCKU01000649">
    <property type="protein sequence ID" value="RWS14673.1"/>
    <property type="molecule type" value="Genomic_DNA"/>
</dbReference>
<feature type="active site" description="Proton donor" evidence="16">
    <location>
        <position position="148"/>
    </location>
</feature>
<dbReference type="GO" id="GO:0042138">
    <property type="term" value="P:meiotic DNA double-strand break formation"/>
    <property type="evidence" value="ECO:0007669"/>
    <property type="project" value="TreeGrafter"/>
</dbReference>
<dbReference type="PANTHER" id="PTHR10139">
    <property type="entry name" value="DOUBLE-STRAND BREAK REPAIR PROTEIN MRE11"/>
    <property type="match status" value="1"/>
</dbReference>
<dbReference type="GO" id="GO:0097552">
    <property type="term" value="P:mitochondrial double-strand break repair via homologous recombination"/>
    <property type="evidence" value="ECO:0007669"/>
    <property type="project" value="TreeGrafter"/>
</dbReference>
<feature type="non-terminal residue" evidence="19">
    <location>
        <position position="601"/>
    </location>
</feature>
<keyword evidence="20" id="KW-1185">Reference proteome</keyword>
<dbReference type="AlphaFoldDB" id="A0A443RHE8"/>
<dbReference type="GO" id="GO:0031573">
    <property type="term" value="P:mitotic intra-S DNA damage checkpoint signaling"/>
    <property type="evidence" value="ECO:0007669"/>
    <property type="project" value="TreeGrafter"/>
</dbReference>
<dbReference type="CDD" id="cd00840">
    <property type="entry name" value="MPP_Mre11_N"/>
    <property type="match status" value="1"/>
</dbReference>
<dbReference type="GO" id="GO:0030870">
    <property type="term" value="C:Mre11 complex"/>
    <property type="evidence" value="ECO:0007669"/>
    <property type="project" value="InterPro"/>
</dbReference>
<evidence type="ECO:0000256" key="9">
    <source>
        <dbReference type="ARBA" id="ARBA00022763"/>
    </source>
</evidence>
<dbReference type="Gene3D" id="3.60.21.10">
    <property type="match status" value="1"/>
</dbReference>
<evidence type="ECO:0000256" key="11">
    <source>
        <dbReference type="ARBA" id="ARBA00022839"/>
    </source>
</evidence>
<dbReference type="Pfam" id="PF00149">
    <property type="entry name" value="Metallophos"/>
    <property type="match status" value="1"/>
</dbReference>
<dbReference type="Gene3D" id="3.30.110.110">
    <property type="entry name" value="Mre11, capping domain"/>
    <property type="match status" value="1"/>
</dbReference>
<comment type="similarity">
    <text evidence="4">Belongs to the MRE11/RAD32 family.</text>
</comment>
<keyword evidence="12" id="KW-0234">DNA repair</keyword>
<dbReference type="InterPro" id="IPR007281">
    <property type="entry name" value="Mre11_DNA-bd"/>
</dbReference>
<dbReference type="GO" id="GO:0008296">
    <property type="term" value="F:3'-5'-DNA exonuclease activity"/>
    <property type="evidence" value="ECO:0007669"/>
    <property type="project" value="InterPro"/>
</dbReference>
<dbReference type="Proteomes" id="UP000285301">
    <property type="component" value="Unassembled WGS sequence"/>
</dbReference>